<organism evidence="1 2">
    <name type="scientific">Teichococcus rhizosphaerae</name>
    <dbReference type="NCBI Taxonomy" id="1335062"/>
    <lineage>
        <taxon>Bacteria</taxon>
        <taxon>Pseudomonadati</taxon>
        <taxon>Pseudomonadota</taxon>
        <taxon>Alphaproteobacteria</taxon>
        <taxon>Acetobacterales</taxon>
        <taxon>Roseomonadaceae</taxon>
        <taxon>Roseomonas</taxon>
    </lineage>
</organism>
<gene>
    <name evidence="1" type="ORF">CR162_00395</name>
</gene>
<keyword evidence="2" id="KW-1185">Reference proteome</keyword>
<sequence>MDTRSIHAAIRFGLGTRPDQPPPADPLPWLRAQITGPAPPLLPPAKGGTHPSLDECFETWLEDEREPLPENRNMHRRALHLQEREALFAEAILTPAPFRERLVWFWANHFTVSRRSNAVTPLAGDHLRSAIRPHVTGSFADMLLAAVRHPAMLYYLDQDRSIGPNSPLGKRARRGLNENLAREILELHTLSPAAGYAQEDVTQFAALLSGLSVIRTRPPFGTEFRAGAHEPGPKTILGRQFGEGEAAIEEAFRWLAAHEATHRHLALKLAQHFVADTPPPAATRRLFGVLRDTGGDLGAVSLALLDLPEAWAPPLGKLRTPQDFSIAAHRALGAGVEAGRAALAMADALGQPLWFAPAPAGWPDTAAEWSSPEGILQRLDRAYQLAGRHSRLDPVAVLEATLGPLARAETVTAIRRAGSPRDGLTLLLGSPEFQRR</sequence>
<dbReference type="Proteomes" id="UP000223527">
    <property type="component" value="Unassembled WGS sequence"/>
</dbReference>
<dbReference type="InterPro" id="IPR014917">
    <property type="entry name" value="DUF1800"/>
</dbReference>
<dbReference type="RefSeq" id="WP_099093558.1">
    <property type="nucleotide sequence ID" value="NZ_PDNU01000001.1"/>
</dbReference>
<proteinExistence type="predicted"/>
<evidence type="ECO:0008006" key="3">
    <source>
        <dbReference type="Google" id="ProtNLM"/>
    </source>
</evidence>
<dbReference type="EMBL" id="PDNU01000001">
    <property type="protein sequence ID" value="PHK96869.1"/>
    <property type="molecule type" value="Genomic_DNA"/>
</dbReference>
<name>A0A2C7AFM2_9PROT</name>
<accession>A0A2C7AFM2</accession>
<comment type="caution">
    <text evidence="1">The sequence shown here is derived from an EMBL/GenBank/DDBJ whole genome shotgun (WGS) entry which is preliminary data.</text>
</comment>
<dbReference type="Pfam" id="PF08811">
    <property type="entry name" value="DUF1800"/>
    <property type="match status" value="1"/>
</dbReference>
<evidence type="ECO:0000313" key="2">
    <source>
        <dbReference type="Proteomes" id="UP000223527"/>
    </source>
</evidence>
<dbReference type="AlphaFoldDB" id="A0A2C7AFM2"/>
<protein>
    <recommendedName>
        <fullName evidence="3">DUF1800 domain-containing protein</fullName>
    </recommendedName>
</protein>
<reference evidence="1 2" key="1">
    <citation type="submission" date="2017-10" db="EMBL/GenBank/DDBJ databases">
        <authorList>
            <person name="Banno H."/>
            <person name="Chua N.-H."/>
        </authorList>
    </citation>
    <scope>NUCLEOTIDE SEQUENCE [LARGE SCALE GENOMIC DNA]</scope>
    <source>
        <strain evidence="1 2">YW11</strain>
    </source>
</reference>
<evidence type="ECO:0000313" key="1">
    <source>
        <dbReference type="EMBL" id="PHK96869.1"/>
    </source>
</evidence>
<dbReference type="OrthoDB" id="9772295at2"/>